<gene>
    <name evidence="2" type="ORF">A2943_03010</name>
</gene>
<evidence type="ECO:0000313" key="2">
    <source>
        <dbReference type="EMBL" id="OGC80817.1"/>
    </source>
</evidence>
<evidence type="ECO:0000313" key="3">
    <source>
        <dbReference type="Proteomes" id="UP000176185"/>
    </source>
</evidence>
<organism evidence="2 3">
    <name type="scientific">Candidatus Adlerbacteria bacterium RIFCSPLOWO2_01_FULL_51_16</name>
    <dbReference type="NCBI Taxonomy" id="1797243"/>
    <lineage>
        <taxon>Bacteria</taxon>
        <taxon>Candidatus Adleribacteriota</taxon>
    </lineage>
</organism>
<evidence type="ECO:0000256" key="1">
    <source>
        <dbReference type="SAM" id="MobiDB-lite"/>
    </source>
</evidence>
<proteinExistence type="predicted"/>
<dbReference type="Proteomes" id="UP000176185">
    <property type="component" value="Unassembled WGS sequence"/>
</dbReference>
<reference evidence="2 3" key="1">
    <citation type="journal article" date="2016" name="Nat. Commun.">
        <title>Thousands of microbial genomes shed light on interconnected biogeochemical processes in an aquifer system.</title>
        <authorList>
            <person name="Anantharaman K."/>
            <person name="Brown C.T."/>
            <person name="Hug L.A."/>
            <person name="Sharon I."/>
            <person name="Castelle C.J."/>
            <person name="Probst A.J."/>
            <person name="Thomas B.C."/>
            <person name="Singh A."/>
            <person name="Wilkins M.J."/>
            <person name="Karaoz U."/>
            <person name="Brodie E.L."/>
            <person name="Williams K.H."/>
            <person name="Hubbard S.S."/>
            <person name="Banfield J.F."/>
        </authorList>
    </citation>
    <scope>NUCLEOTIDE SEQUENCE [LARGE SCALE GENOMIC DNA]</scope>
</reference>
<dbReference type="AlphaFoldDB" id="A0A1F4XGM3"/>
<dbReference type="EMBL" id="MEWX01000014">
    <property type="protein sequence ID" value="OGC80817.1"/>
    <property type="molecule type" value="Genomic_DNA"/>
</dbReference>
<comment type="caution">
    <text evidence="2">The sequence shown here is derived from an EMBL/GenBank/DDBJ whole genome shotgun (WGS) entry which is preliminary data.</text>
</comment>
<feature type="region of interest" description="Disordered" evidence="1">
    <location>
        <begin position="41"/>
        <end position="64"/>
    </location>
</feature>
<name>A0A1F4XGM3_9BACT</name>
<sequence>MFLFGRFFPSQKQKVKIVSIPVEKEEELEIVLTRATNLTFGDSGDPQTFDPKLNPHDLSISRHK</sequence>
<protein>
    <submittedName>
        <fullName evidence="2">Uncharacterized protein</fullName>
    </submittedName>
</protein>
<accession>A0A1F4XGM3</accession>
<dbReference type="STRING" id="1797243.A2943_03010"/>